<dbReference type="Gene3D" id="3.40.50.20">
    <property type="match status" value="1"/>
</dbReference>
<feature type="domain" description="ATP-grasp" evidence="12">
    <location>
        <begin position="121"/>
        <end position="322"/>
    </location>
</feature>
<dbReference type="GO" id="GO:0046872">
    <property type="term" value="F:metal ion binding"/>
    <property type="evidence" value="ECO:0007669"/>
    <property type="project" value="InterPro"/>
</dbReference>
<evidence type="ECO:0000256" key="11">
    <source>
        <dbReference type="PROSITE-ProRule" id="PRU00409"/>
    </source>
</evidence>
<dbReference type="HAMAP" id="MF_01929">
    <property type="entry name" value="PurE_classI"/>
    <property type="match status" value="1"/>
</dbReference>
<dbReference type="NCBIfam" id="TIGR01162">
    <property type="entry name" value="purE"/>
    <property type="match status" value="1"/>
</dbReference>
<dbReference type="PROSITE" id="PS50975">
    <property type="entry name" value="ATP_GRASP"/>
    <property type="match status" value="1"/>
</dbReference>
<dbReference type="SUPFAM" id="SSF52255">
    <property type="entry name" value="N5-CAIR mutase (phosphoribosylaminoimidazole carboxylase, PurE)"/>
    <property type="match status" value="1"/>
</dbReference>
<dbReference type="EC" id="4.1.1.21" evidence="4"/>
<dbReference type="GO" id="GO:0006189">
    <property type="term" value="P:'de novo' IMP biosynthetic process"/>
    <property type="evidence" value="ECO:0007669"/>
    <property type="project" value="InterPro"/>
</dbReference>
<evidence type="ECO:0000256" key="1">
    <source>
        <dbReference type="ARBA" id="ARBA00001244"/>
    </source>
</evidence>
<sequence>MSAPAKLPTEPKSLRVGCIGGGQLGRMMALEAPRLNIQMSFLDPSGENCPAAAVAGKTSTVLKGGLNDENMLRELAKSCDVVTCEIEHIGTDVLEKMEQEGVNVQPSGRVVKIIQDKFAQKEHFAKHGIPLPPYVNIPSADAIRDAASKFGLPLMLKSRLGAYDGRGNAVLKDTSDTSISAALESLGIKSEDGKDLPLYAEGWINFHSEVAVMVVRSSNGETSAYPAVTAIQTDSICRVVLAPARGVPIELRQKCEDIASKAIKALGDGASGVFGVELFIAENDGKLDVLLNEVAPRPHNTGHYTQDACAVSQFENHLRAVCGLPLGDTNLAVGAAAMVNVLGAKSGTVEDTMKGSNAALSMSRATVHWYGKEGCRAGRKMGHINLTADSHGELDKSLSELLKLEDISESVIPGGLGSSPLVGIIMGSQSDLPTMQAAVEIMKEFNIPYEVDIVSAHRTPDKLCSYSRSAASRGLQVIIAGAGGAAHLPGMVAAMTPLPVVGVPIKTSTLNGQDSLLSIVQMPRGIPVATVAIGNAMNAGLLAVRSLCGSRPELRQKMEAYQVEMKRKVDQMSESLTALGSDKFLDGMENKSTAVNV</sequence>
<gene>
    <name evidence="13" type="ORF">CTEN210_08683</name>
</gene>
<dbReference type="Gene3D" id="3.40.50.1970">
    <property type="match status" value="1"/>
</dbReference>
<protein>
    <recommendedName>
        <fullName evidence="4">phosphoribosylaminoimidazole carboxylase</fullName>
        <ecNumber evidence="4">4.1.1.21</ecNumber>
    </recommendedName>
    <alternativeName>
        <fullName evidence="10">AIR carboxylase</fullName>
    </alternativeName>
</protein>
<dbReference type="AlphaFoldDB" id="A0AAD3CUA3"/>
<dbReference type="SMART" id="SM01001">
    <property type="entry name" value="AIRC"/>
    <property type="match status" value="1"/>
</dbReference>
<comment type="pathway">
    <text evidence="2">Purine metabolism; IMP biosynthesis via de novo pathway; 5-amino-1-(5-phospho-D-ribosyl)imidazole-4-carboxylate from 5-amino-1-(5-phospho-D-ribosyl)imidazole (carboxylase route): step 1/1.</text>
</comment>
<accession>A0AAD3CUA3</accession>
<comment type="caution">
    <text evidence="13">The sequence shown here is derived from an EMBL/GenBank/DDBJ whole genome shotgun (WGS) entry which is preliminary data.</text>
</comment>
<reference evidence="13 14" key="1">
    <citation type="journal article" date="2021" name="Sci. Rep.">
        <title>The genome of the diatom Chaetoceros tenuissimus carries an ancient integrated fragment of an extant virus.</title>
        <authorList>
            <person name="Hongo Y."/>
            <person name="Kimura K."/>
            <person name="Takaki Y."/>
            <person name="Yoshida Y."/>
            <person name="Baba S."/>
            <person name="Kobayashi G."/>
            <person name="Nagasaki K."/>
            <person name="Hano T."/>
            <person name="Tomaru Y."/>
        </authorList>
    </citation>
    <scope>NUCLEOTIDE SEQUENCE [LARGE SCALE GENOMIC DNA]</scope>
    <source>
        <strain evidence="13 14">NIES-3715</strain>
    </source>
</reference>
<evidence type="ECO:0000256" key="10">
    <source>
        <dbReference type="ARBA" id="ARBA00031607"/>
    </source>
</evidence>
<keyword evidence="5 11" id="KW-0547">Nucleotide-binding</keyword>
<dbReference type="PIRSF" id="PIRSF001340">
    <property type="entry name" value="AIR_carboxylase"/>
    <property type="match status" value="1"/>
</dbReference>
<evidence type="ECO:0000256" key="6">
    <source>
        <dbReference type="ARBA" id="ARBA00022755"/>
    </source>
</evidence>
<evidence type="ECO:0000313" key="13">
    <source>
        <dbReference type="EMBL" id="GFH52207.1"/>
    </source>
</evidence>
<keyword evidence="8 11" id="KW-0067">ATP-binding</keyword>
<dbReference type="InterPro" id="IPR000031">
    <property type="entry name" value="PurE_dom"/>
</dbReference>
<organism evidence="13 14">
    <name type="scientific">Chaetoceros tenuissimus</name>
    <dbReference type="NCBI Taxonomy" id="426638"/>
    <lineage>
        <taxon>Eukaryota</taxon>
        <taxon>Sar</taxon>
        <taxon>Stramenopiles</taxon>
        <taxon>Ochrophyta</taxon>
        <taxon>Bacillariophyta</taxon>
        <taxon>Coscinodiscophyceae</taxon>
        <taxon>Chaetocerotophycidae</taxon>
        <taxon>Chaetocerotales</taxon>
        <taxon>Chaetocerotaceae</taxon>
        <taxon>Chaetoceros</taxon>
    </lineage>
</organism>
<evidence type="ECO:0000256" key="9">
    <source>
        <dbReference type="ARBA" id="ARBA00023239"/>
    </source>
</evidence>
<dbReference type="InterPro" id="IPR033747">
    <property type="entry name" value="PurE_ClassI"/>
</dbReference>
<evidence type="ECO:0000256" key="5">
    <source>
        <dbReference type="ARBA" id="ARBA00022741"/>
    </source>
</evidence>
<dbReference type="InterPro" id="IPR040686">
    <property type="entry name" value="PurK_C"/>
</dbReference>
<dbReference type="InterPro" id="IPR016301">
    <property type="entry name" value="Ade2_fungi/plant"/>
</dbReference>
<keyword evidence="14" id="KW-1185">Reference proteome</keyword>
<dbReference type="InterPro" id="IPR011054">
    <property type="entry name" value="Rudment_hybrid_motif"/>
</dbReference>
<dbReference type="EMBL" id="BLLK01000045">
    <property type="protein sequence ID" value="GFH52207.1"/>
    <property type="molecule type" value="Genomic_DNA"/>
</dbReference>
<dbReference type="InterPro" id="IPR016185">
    <property type="entry name" value="PreATP-grasp_dom_sf"/>
</dbReference>
<dbReference type="InterPro" id="IPR005875">
    <property type="entry name" value="PurK"/>
</dbReference>
<dbReference type="Pfam" id="PF02222">
    <property type="entry name" value="ATP-grasp"/>
    <property type="match status" value="1"/>
</dbReference>
<keyword evidence="7" id="KW-0210">Decarboxylase</keyword>
<evidence type="ECO:0000256" key="3">
    <source>
        <dbReference type="ARBA" id="ARBA00006114"/>
    </source>
</evidence>
<evidence type="ECO:0000256" key="4">
    <source>
        <dbReference type="ARBA" id="ARBA00012329"/>
    </source>
</evidence>
<evidence type="ECO:0000256" key="2">
    <source>
        <dbReference type="ARBA" id="ARBA00004747"/>
    </source>
</evidence>
<keyword evidence="6" id="KW-0658">Purine biosynthesis</keyword>
<dbReference type="Pfam" id="PF00731">
    <property type="entry name" value="AIRC"/>
    <property type="match status" value="1"/>
</dbReference>
<proteinExistence type="inferred from homology"/>
<dbReference type="HAMAP" id="MF_01928">
    <property type="entry name" value="PurK"/>
    <property type="match status" value="1"/>
</dbReference>
<keyword evidence="9" id="KW-0456">Lyase</keyword>
<dbReference type="InterPro" id="IPR011761">
    <property type="entry name" value="ATP-grasp"/>
</dbReference>
<dbReference type="PANTHER" id="PTHR11609:SF5">
    <property type="entry name" value="PHOSPHORIBOSYLAMINOIMIDAZOLE CARBOXYLASE"/>
    <property type="match status" value="1"/>
</dbReference>
<dbReference type="GO" id="GO:0004638">
    <property type="term" value="F:phosphoribosylaminoimidazole carboxylase activity"/>
    <property type="evidence" value="ECO:0007669"/>
    <property type="project" value="UniProtKB-EC"/>
</dbReference>
<dbReference type="FunFam" id="3.30.470.20:FF:000037">
    <property type="entry name" value="Phosphoribosylaminoimidazole carboxylase, chloroplastic"/>
    <property type="match status" value="1"/>
</dbReference>
<dbReference type="Gene3D" id="3.30.1490.20">
    <property type="entry name" value="ATP-grasp fold, A domain"/>
    <property type="match status" value="1"/>
</dbReference>
<dbReference type="InterPro" id="IPR003135">
    <property type="entry name" value="ATP-grasp_carboxylate-amine"/>
</dbReference>
<dbReference type="SUPFAM" id="SSF56059">
    <property type="entry name" value="Glutathione synthetase ATP-binding domain-like"/>
    <property type="match status" value="1"/>
</dbReference>
<dbReference type="Gene3D" id="3.30.470.20">
    <property type="entry name" value="ATP-grasp fold, B domain"/>
    <property type="match status" value="1"/>
</dbReference>
<evidence type="ECO:0000256" key="7">
    <source>
        <dbReference type="ARBA" id="ARBA00022793"/>
    </source>
</evidence>
<dbReference type="InterPro" id="IPR013815">
    <property type="entry name" value="ATP_grasp_subdomain_1"/>
</dbReference>
<comment type="catalytic activity">
    <reaction evidence="1">
        <text>5-amino-1-(5-phospho-D-ribosyl)imidazole-4-carboxylate + H(+) = 5-amino-1-(5-phospho-beta-D-ribosyl)imidazole + CO2</text>
        <dbReference type="Rhea" id="RHEA:10792"/>
        <dbReference type="ChEBI" id="CHEBI:15378"/>
        <dbReference type="ChEBI" id="CHEBI:16526"/>
        <dbReference type="ChEBI" id="CHEBI:77657"/>
        <dbReference type="ChEBI" id="CHEBI:137981"/>
        <dbReference type="EC" id="4.1.1.21"/>
    </reaction>
</comment>
<dbReference type="SUPFAM" id="SSF52440">
    <property type="entry name" value="PreATP-grasp domain"/>
    <property type="match status" value="1"/>
</dbReference>
<dbReference type="SUPFAM" id="SSF51246">
    <property type="entry name" value="Rudiment single hybrid motif"/>
    <property type="match status" value="1"/>
</dbReference>
<dbReference type="NCBIfam" id="TIGR01161">
    <property type="entry name" value="purK"/>
    <property type="match status" value="1"/>
</dbReference>
<dbReference type="Proteomes" id="UP001054902">
    <property type="component" value="Unassembled WGS sequence"/>
</dbReference>
<dbReference type="PANTHER" id="PTHR11609">
    <property type="entry name" value="PURINE BIOSYNTHESIS PROTEIN 6/7, PUR6/7"/>
    <property type="match status" value="1"/>
</dbReference>
<dbReference type="InterPro" id="IPR054350">
    <property type="entry name" value="PurT/PurK_preATP-grasp"/>
</dbReference>
<evidence type="ECO:0000256" key="8">
    <source>
        <dbReference type="ARBA" id="ARBA00022840"/>
    </source>
</evidence>
<name>A0AAD3CUA3_9STRA</name>
<dbReference type="GO" id="GO:0005524">
    <property type="term" value="F:ATP binding"/>
    <property type="evidence" value="ECO:0007669"/>
    <property type="project" value="UniProtKB-UniRule"/>
</dbReference>
<dbReference type="Pfam" id="PF17769">
    <property type="entry name" value="PurK_C"/>
    <property type="match status" value="1"/>
</dbReference>
<dbReference type="NCBIfam" id="NF004679">
    <property type="entry name" value="PRK06019.1-5"/>
    <property type="match status" value="1"/>
</dbReference>
<evidence type="ECO:0000313" key="14">
    <source>
        <dbReference type="Proteomes" id="UP001054902"/>
    </source>
</evidence>
<evidence type="ECO:0000259" key="12">
    <source>
        <dbReference type="PROSITE" id="PS50975"/>
    </source>
</evidence>
<dbReference type="Pfam" id="PF22660">
    <property type="entry name" value="RS_preATP-grasp-like"/>
    <property type="match status" value="1"/>
</dbReference>
<comment type="similarity">
    <text evidence="3">In the C-terminal section; belongs to the AIR carboxylase family. Class I subfamily.</text>
</comment>